<feature type="transmembrane region" description="Helical" evidence="8">
    <location>
        <begin position="52"/>
        <end position="74"/>
    </location>
</feature>
<feature type="domain" description="Ion transport" evidence="9">
    <location>
        <begin position="16"/>
        <end position="90"/>
    </location>
</feature>
<dbReference type="GO" id="GO:0051480">
    <property type="term" value="P:regulation of cytosolic calcium ion concentration"/>
    <property type="evidence" value="ECO:0007669"/>
    <property type="project" value="TreeGrafter"/>
</dbReference>
<evidence type="ECO:0000256" key="4">
    <source>
        <dbReference type="ARBA" id="ARBA00022989"/>
    </source>
</evidence>
<dbReference type="GO" id="GO:0034703">
    <property type="term" value="C:cation channel complex"/>
    <property type="evidence" value="ECO:0007669"/>
    <property type="project" value="TreeGrafter"/>
</dbReference>
<protein>
    <recommendedName>
        <fullName evidence="9">Ion transport domain-containing protein</fullName>
    </recommendedName>
</protein>
<reference evidence="10" key="1">
    <citation type="submission" date="2020-11" db="EMBL/GenBank/DDBJ databases">
        <authorList>
            <person name="Tran Van P."/>
        </authorList>
    </citation>
    <scope>NUCLEOTIDE SEQUENCE</scope>
</reference>
<keyword evidence="2" id="KW-0813">Transport</keyword>
<evidence type="ECO:0000256" key="3">
    <source>
        <dbReference type="ARBA" id="ARBA00022692"/>
    </source>
</evidence>
<dbReference type="InterPro" id="IPR005821">
    <property type="entry name" value="Ion_trans_dom"/>
</dbReference>
<dbReference type="EMBL" id="OC036332">
    <property type="protein sequence ID" value="CAD7269811.1"/>
    <property type="molecule type" value="Genomic_DNA"/>
</dbReference>
<evidence type="ECO:0000256" key="6">
    <source>
        <dbReference type="ARBA" id="ARBA00023136"/>
    </source>
</evidence>
<accession>A0A7R9BC70</accession>
<name>A0A7R9BC70_TIMSH</name>
<gene>
    <name evidence="10" type="ORF">TSIB3V08_LOCUS13811</name>
</gene>
<dbReference type="PANTHER" id="PTHR10117">
    <property type="entry name" value="TRANSIENT RECEPTOR POTENTIAL CHANNEL"/>
    <property type="match status" value="1"/>
</dbReference>
<evidence type="ECO:0000256" key="8">
    <source>
        <dbReference type="SAM" id="Phobius"/>
    </source>
</evidence>
<dbReference type="GO" id="GO:0005886">
    <property type="term" value="C:plasma membrane"/>
    <property type="evidence" value="ECO:0007669"/>
    <property type="project" value="TreeGrafter"/>
</dbReference>
<organism evidence="10">
    <name type="scientific">Timema shepardi</name>
    <name type="common">Walking stick</name>
    <dbReference type="NCBI Taxonomy" id="629360"/>
    <lineage>
        <taxon>Eukaryota</taxon>
        <taxon>Metazoa</taxon>
        <taxon>Ecdysozoa</taxon>
        <taxon>Arthropoda</taxon>
        <taxon>Hexapoda</taxon>
        <taxon>Insecta</taxon>
        <taxon>Pterygota</taxon>
        <taxon>Neoptera</taxon>
        <taxon>Polyneoptera</taxon>
        <taxon>Phasmatodea</taxon>
        <taxon>Timematodea</taxon>
        <taxon>Timematoidea</taxon>
        <taxon>Timematidae</taxon>
        <taxon>Timema</taxon>
    </lineage>
</organism>
<dbReference type="Pfam" id="PF00520">
    <property type="entry name" value="Ion_trans"/>
    <property type="match status" value="1"/>
</dbReference>
<dbReference type="PANTHER" id="PTHR10117:SF51">
    <property type="entry name" value="TRANSIENT RECEPTOR POTENTIAL PROTEIN"/>
    <property type="match status" value="1"/>
</dbReference>
<dbReference type="InterPro" id="IPR002153">
    <property type="entry name" value="TRPC_channel"/>
</dbReference>
<evidence type="ECO:0000256" key="1">
    <source>
        <dbReference type="ARBA" id="ARBA00004141"/>
    </source>
</evidence>
<evidence type="ECO:0000256" key="5">
    <source>
        <dbReference type="ARBA" id="ARBA00023065"/>
    </source>
</evidence>
<keyword evidence="7" id="KW-0407">Ion channel</keyword>
<evidence type="ECO:0000313" key="10">
    <source>
        <dbReference type="EMBL" id="CAD7269811.1"/>
    </source>
</evidence>
<evidence type="ECO:0000259" key="9">
    <source>
        <dbReference type="Pfam" id="PF00520"/>
    </source>
</evidence>
<evidence type="ECO:0000256" key="7">
    <source>
        <dbReference type="ARBA" id="ARBA00023303"/>
    </source>
</evidence>
<proteinExistence type="predicted"/>
<keyword evidence="3 8" id="KW-0812">Transmembrane</keyword>
<sequence>MILKDGNSCYHIADEIHLSSYLKLVHIFSVNPHLGPLQISLGRMIIDILKFFFIYSLVLFAFGCGMNQLLWYYADLERARCFHLPGGLPDYSNEDKACAIWRRFSKYVLQVLPPSLLNIILCEHIVCVDDWFQTASNSCSHTTNHLLDTLSLSYLSRVEL</sequence>
<dbReference type="AlphaFoldDB" id="A0A7R9BC70"/>
<evidence type="ECO:0000256" key="2">
    <source>
        <dbReference type="ARBA" id="ARBA00022448"/>
    </source>
</evidence>
<keyword evidence="5" id="KW-0406">Ion transport</keyword>
<comment type="subcellular location">
    <subcellularLocation>
        <location evidence="1">Membrane</location>
        <topology evidence="1">Multi-pass membrane protein</topology>
    </subcellularLocation>
</comment>
<dbReference type="GO" id="GO:0015279">
    <property type="term" value="F:store-operated calcium channel activity"/>
    <property type="evidence" value="ECO:0007669"/>
    <property type="project" value="TreeGrafter"/>
</dbReference>
<keyword evidence="6 8" id="KW-0472">Membrane</keyword>
<dbReference type="GO" id="GO:0070679">
    <property type="term" value="F:inositol 1,4,5 trisphosphate binding"/>
    <property type="evidence" value="ECO:0007669"/>
    <property type="project" value="TreeGrafter"/>
</dbReference>
<keyword evidence="4 8" id="KW-1133">Transmembrane helix</keyword>